<reference evidence="2 3" key="1">
    <citation type="submission" date="2024-01" db="EMBL/GenBank/DDBJ databases">
        <title>The complete chloroplast genome sequence of Lithospermum erythrorhizon: insights into the phylogenetic relationship among Boraginaceae species and the maternal lineages of purple gromwells.</title>
        <authorList>
            <person name="Okada T."/>
            <person name="Watanabe K."/>
        </authorList>
    </citation>
    <scope>NUCLEOTIDE SEQUENCE [LARGE SCALE GENOMIC DNA]</scope>
</reference>
<dbReference type="EMBL" id="BAABME010011939">
    <property type="protein sequence ID" value="GAA0184490.1"/>
    <property type="molecule type" value="Genomic_DNA"/>
</dbReference>
<evidence type="ECO:0000313" key="3">
    <source>
        <dbReference type="Proteomes" id="UP001454036"/>
    </source>
</evidence>
<gene>
    <name evidence="2" type="ORF">LIER_31778</name>
</gene>
<feature type="compositionally biased region" description="Pro residues" evidence="1">
    <location>
        <begin position="316"/>
        <end position="325"/>
    </location>
</feature>
<sequence>MAHLGPPGGQIGREDIQQERLFEFLVSFPEVVSFWGFIFVPKGLSLLDVKYFPQKGFPFEFDVRKKRLSLIVVPKRLSLIEFDSRPKSYNYLAPPIDIINILLHQGVSSATEAIHATKVRLTKKKKKPFIRAGNLYSAGWSTQCDKAAPSKTKEKQGEDPTISRNSLPVGVDHRDLNHLREYFSIPTYVERRLPPGADQRLKFPLTDEISISLEKLRGIFKNKVHWTIFCEEGVLIGAGEILLTAKDTVPPKTIPLADMKGKRHIAFKKEKVLKRKADSLQHPCLAKDILPSSSSPIPSKSIPDSFAPSLADSPLDPSPSPLPSK</sequence>
<feature type="region of interest" description="Disordered" evidence="1">
    <location>
        <begin position="287"/>
        <end position="325"/>
    </location>
</feature>
<dbReference type="AlphaFoldDB" id="A0AAV3RVI1"/>
<evidence type="ECO:0000313" key="2">
    <source>
        <dbReference type="EMBL" id="GAA0184490.1"/>
    </source>
</evidence>
<evidence type="ECO:0000256" key="1">
    <source>
        <dbReference type="SAM" id="MobiDB-lite"/>
    </source>
</evidence>
<proteinExistence type="predicted"/>
<keyword evidence="3" id="KW-1185">Reference proteome</keyword>
<dbReference type="Proteomes" id="UP001454036">
    <property type="component" value="Unassembled WGS sequence"/>
</dbReference>
<organism evidence="2 3">
    <name type="scientific">Lithospermum erythrorhizon</name>
    <name type="common">Purple gromwell</name>
    <name type="synonym">Lithospermum officinale var. erythrorhizon</name>
    <dbReference type="NCBI Taxonomy" id="34254"/>
    <lineage>
        <taxon>Eukaryota</taxon>
        <taxon>Viridiplantae</taxon>
        <taxon>Streptophyta</taxon>
        <taxon>Embryophyta</taxon>
        <taxon>Tracheophyta</taxon>
        <taxon>Spermatophyta</taxon>
        <taxon>Magnoliopsida</taxon>
        <taxon>eudicotyledons</taxon>
        <taxon>Gunneridae</taxon>
        <taxon>Pentapetalae</taxon>
        <taxon>asterids</taxon>
        <taxon>lamiids</taxon>
        <taxon>Boraginales</taxon>
        <taxon>Boraginaceae</taxon>
        <taxon>Boraginoideae</taxon>
        <taxon>Lithospermeae</taxon>
        <taxon>Lithospermum</taxon>
    </lineage>
</organism>
<feature type="region of interest" description="Disordered" evidence="1">
    <location>
        <begin position="147"/>
        <end position="167"/>
    </location>
</feature>
<feature type="compositionally biased region" description="Low complexity" evidence="1">
    <location>
        <begin position="287"/>
        <end position="315"/>
    </location>
</feature>
<comment type="caution">
    <text evidence="2">The sequence shown here is derived from an EMBL/GenBank/DDBJ whole genome shotgun (WGS) entry which is preliminary data.</text>
</comment>
<protein>
    <submittedName>
        <fullName evidence="2">Uncharacterized protein</fullName>
    </submittedName>
</protein>
<name>A0AAV3RVI1_LITER</name>
<accession>A0AAV3RVI1</accession>